<dbReference type="PANTHER" id="PTHR23324">
    <property type="entry name" value="SEC14 RELATED PROTEIN"/>
    <property type="match status" value="1"/>
</dbReference>
<evidence type="ECO:0000313" key="2">
    <source>
        <dbReference type="EMBL" id="ODM94471.1"/>
    </source>
</evidence>
<dbReference type="InterPro" id="IPR036865">
    <property type="entry name" value="CRAL-TRIO_dom_sf"/>
</dbReference>
<reference evidence="2 3" key="1">
    <citation type="journal article" date="2016" name="Genome Biol. Evol.">
        <title>Gene Family Evolution Reflects Adaptation to Soil Environmental Stressors in the Genome of the Collembolan Orchesella cincta.</title>
        <authorList>
            <person name="Faddeeva-Vakhrusheva A."/>
            <person name="Derks M.F."/>
            <person name="Anvar S.Y."/>
            <person name="Agamennone V."/>
            <person name="Suring W."/>
            <person name="Smit S."/>
            <person name="van Straalen N.M."/>
            <person name="Roelofs D."/>
        </authorList>
    </citation>
    <scope>NUCLEOTIDE SEQUENCE [LARGE SCALE GENOMIC DNA]</scope>
    <source>
        <tissue evidence="2">Mixed pool</tissue>
    </source>
</reference>
<dbReference type="PROSITE" id="PS50191">
    <property type="entry name" value="CRAL_TRIO"/>
    <property type="match status" value="1"/>
</dbReference>
<dbReference type="Proteomes" id="UP000094527">
    <property type="component" value="Unassembled WGS sequence"/>
</dbReference>
<sequence>MAIKRRTTNTGKILSLLLFMPAWIFAYSNHLFSNIDGSKLQINQLPEVLERDGRTEKLSIFELVILGQLQNFVEDEMGIERFSDPFWAGTSFLTNLLDSSRWNIKTAKRKLRKAIRQRRASDSNAIANKNETLSDLSQSFNFEIKGLDKESCPIIILPIGEWRTYRSFIEKTKSLPLAHKRLKLYFHNLMERGLEPLRNRNDSECSQITLIADMDGYIHIHSSGVKIFLDFIRQFHISYPGVLKIAYIINSTPDFLNVAQAVKTRVPWDLRTKSFIYTDKSFWQEALLQNIASSQLAPEYGGTNFFLG</sequence>
<dbReference type="GO" id="GO:0005737">
    <property type="term" value="C:cytoplasm"/>
    <property type="evidence" value="ECO:0007669"/>
    <property type="project" value="TreeGrafter"/>
</dbReference>
<accession>A0A1D2MNN9</accession>
<protein>
    <submittedName>
        <fullName evidence="2">SEC14-like protein 2</fullName>
    </submittedName>
</protein>
<keyword evidence="3" id="KW-1185">Reference proteome</keyword>
<dbReference type="Gene3D" id="3.40.525.10">
    <property type="entry name" value="CRAL-TRIO lipid binding domain"/>
    <property type="match status" value="1"/>
</dbReference>
<comment type="caution">
    <text evidence="2">The sequence shown here is derived from an EMBL/GenBank/DDBJ whole genome shotgun (WGS) entry which is preliminary data.</text>
</comment>
<dbReference type="STRING" id="48709.A0A1D2MNN9"/>
<dbReference type="SUPFAM" id="SSF52087">
    <property type="entry name" value="CRAL/TRIO domain"/>
    <property type="match status" value="1"/>
</dbReference>
<name>A0A1D2MNN9_ORCCI</name>
<dbReference type="Pfam" id="PF00650">
    <property type="entry name" value="CRAL_TRIO"/>
    <property type="match status" value="1"/>
</dbReference>
<evidence type="ECO:0000313" key="3">
    <source>
        <dbReference type="Proteomes" id="UP000094527"/>
    </source>
</evidence>
<dbReference type="AlphaFoldDB" id="A0A1D2MNN9"/>
<dbReference type="InterPro" id="IPR001251">
    <property type="entry name" value="CRAL-TRIO_dom"/>
</dbReference>
<gene>
    <name evidence="2" type="ORF">Ocin01_12217</name>
</gene>
<dbReference type="InterPro" id="IPR051064">
    <property type="entry name" value="SEC14/CRAL-TRIO_domain"/>
</dbReference>
<dbReference type="EMBL" id="LJIJ01000802">
    <property type="protein sequence ID" value="ODM94471.1"/>
    <property type="molecule type" value="Genomic_DNA"/>
</dbReference>
<proteinExistence type="predicted"/>
<dbReference type="SMART" id="SM00516">
    <property type="entry name" value="SEC14"/>
    <property type="match status" value="1"/>
</dbReference>
<organism evidence="2 3">
    <name type="scientific">Orchesella cincta</name>
    <name type="common">Springtail</name>
    <name type="synonym">Podura cincta</name>
    <dbReference type="NCBI Taxonomy" id="48709"/>
    <lineage>
        <taxon>Eukaryota</taxon>
        <taxon>Metazoa</taxon>
        <taxon>Ecdysozoa</taxon>
        <taxon>Arthropoda</taxon>
        <taxon>Hexapoda</taxon>
        <taxon>Collembola</taxon>
        <taxon>Entomobryomorpha</taxon>
        <taxon>Entomobryoidea</taxon>
        <taxon>Orchesellidae</taxon>
        <taxon>Orchesellinae</taxon>
        <taxon>Orchesella</taxon>
    </lineage>
</organism>
<dbReference type="PANTHER" id="PTHR23324:SF83">
    <property type="entry name" value="SEC14-LIKE PROTEIN 2"/>
    <property type="match status" value="1"/>
</dbReference>
<dbReference type="CDD" id="cd00170">
    <property type="entry name" value="SEC14"/>
    <property type="match status" value="1"/>
</dbReference>
<evidence type="ECO:0000259" key="1">
    <source>
        <dbReference type="PROSITE" id="PS50191"/>
    </source>
</evidence>
<feature type="domain" description="CRAL-TRIO" evidence="1">
    <location>
        <begin position="132"/>
        <end position="308"/>
    </location>
</feature>